<dbReference type="AlphaFoldDB" id="A0A0P7KN75"/>
<name>A0A0P7KN75_9RHOB</name>
<sequence length="169" mass="17925">MKLAYVIAPGRGKTNELLAGVADALGERGLRLAGTVQLDTERAEEFHCDMDVLVLPDGPKIRISQYLGANARGCKLNPEALEMAVAATEAQITKGADLLIVNKFGKQEAEGRGFRHAVGEALSRDIPAIIGVAGTTVDAFLDYVGDAEELPPEPDALLNWALEATGQTK</sequence>
<organism evidence="1 2">
    <name type="scientific">Aliiroseovarius crassostreae</name>
    <dbReference type="NCBI Taxonomy" id="154981"/>
    <lineage>
        <taxon>Bacteria</taxon>
        <taxon>Pseudomonadati</taxon>
        <taxon>Pseudomonadota</taxon>
        <taxon>Alphaproteobacteria</taxon>
        <taxon>Rhodobacterales</taxon>
        <taxon>Paracoccaceae</taxon>
        <taxon>Aliiroseovarius</taxon>
    </lineage>
</organism>
<reference evidence="1 2" key="1">
    <citation type="submission" date="2015-09" db="EMBL/GenBank/DDBJ databases">
        <title>Draft genome sequence of Aliiroseovarius crassostreae CV919-312TSm, the causative agent of Roseovarius Oyster Disease (formerly Juvenile Oyster Disease).</title>
        <authorList>
            <person name="Kessner L."/>
            <person name="Spinard E."/>
            <person name="Nelson D."/>
        </authorList>
    </citation>
    <scope>NUCLEOTIDE SEQUENCE [LARGE SCALE GENOMIC DNA]</scope>
    <source>
        <strain evidence="1 2">CV919-312</strain>
    </source>
</reference>
<dbReference type="OrthoDB" id="5918880at2"/>
<accession>A0A0P7KN75</accession>
<proteinExistence type="predicted"/>
<evidence type="ECO:0000313" key="2">
    <source>
        <dbReference type="Proteomes" id="UP000050471"/>
    </source>
</evidence>
<dbReference type="InterPro" id="IPR027417">
    <property type="entry name" value="P-loop_NTPase"/>
</dbReference>
<dbReference type="EMBL" id="LKBA01000006">
    <property type="protein sequence ID" value="KPN63597.1"/>
    <property type="molecule type" value="Genomic_DNA"/>
</dbReference>
<protein>
    <submittedName>
        <fullName evidence="1">3-dehydroquinate dehydratase</fullName>
    </submittedName>
</protein>
<keyword evidence="2" id="KW-1185">Reference proteome</keyword>
<dbReference type="RefSeq" id="WP_055190102.1">
    <property type="nucleotide sequence ID" value="NZ_FPBS01000022.1"/>
</dbReference>
<evidence type="ECO:0000313" key="1">
    <source>
        <dbReference type="EMBL" id="KPN63597.1"/>
    </source>
</evidence>
<dbReference type="InterPro" id="IPR018912">
    <property type="entry name" value="DUF2478"/>
</dbReference>
<dbReference type="Pfam" id="PF10649">
    <property type="entry name" value="DUF2478"/>
    <property type="match status" value="1"/>
</dbReference>
<dbReference type="Proteomes" id="UP000050471">
    <property type="component" value="Unassembled WGS sequence"/>
</dbReference>
<comment type="caution">
    <text evidence="1">The sequence shown here is derived from an EMBL/GenBank/DDBJ whole genome shotgun (WGS) entry which is preliminary data.</text>
</comment>
<gene>
    <name evidence="1" type="ORF">AKJ29_13260</name>
</gene>
<dbReference type="Gene3D" id="3.40.50.300">
    <property type="entry name" value="P-loop containing nucleotide triphosphate hydrolases"/>
    <property type="match status" value="1"/>
</dbReference>